<evidence type="ECO:0000313" key="4">
    <source>
        <dbReference type="Proteomes" id="UP000051096"/>
    </source>
</evidence>
<accession>A0A0S8GBN8</accession>
<comment type="caution">
    <text evidence="3">The sequence shown here is derived from an EMBL/GenBank/DDBJ whole genome shotgun (WGS) entry which is preliminary data.</text>
</comment>
<dbReference type="SUPFAM" id="SSF81301">
    <property type="entry name" value="Nucleotidyltransferase"/>
    <property type="match status" value="1"/>
</dbReference>
<keyword evidence="1" id="KW-1133">Transmembrane helix</keyword>
<dbReference type="Gene3D" id="3.30.460.40">
    <property type="match status" value="1"/>
</dbReference>
<dbReference type="Proteomes" id="UP000051096">
    <property type="component" value="Unassembled WGS sequence"/>
</dbReference>
<evidence type="ECO:0000256" key="1">
    <source>
        <dbReference type="SAM" id="Phobius"/>
    </source>
</evidence>
<feature type="domain" description="DUF6036" evidence="2">
    <location>
        <begin position="12"/>
        <end position="150"/>
    </location>
</feature>
<dbReference type="Pfam" id="PF19502">
    <property type="entry name" value="DUF6036"/>
    <property type="match status" value="1"/>
</dbReference>
<keyword evidence="1" id="KW-0472">Membrane</keyword>
<dbReference type="EMBL" id="LJUO01000100">
    <property type="protein sequence ID" value="KPK70153.1"/>
    <property type="molecule type" value="Genomic_DNA"/>
</dbReference>
<gene>
    <name evidence="3" type="ORF">AMJ87_09375</name>
</gene>
<dbReference type="AlphaFoldDB" id="A0A0S8GBN8"/>
<keyword evidence="1" id="KW-0812">Transmembrane</keyword>
<organism evidence="3 4">
    <name type="scientific">candidate division WOR_3 bacterium SM23_60</name>
    <dbReference type="NCBI Taxonomy" id="1703780"/>
    <lineage>
        <taxon>Bacteria</taxon>
        <taxon>Bacteria division WOR-3</taxon>
    </lineage>
</organism>
<reference evidence="3 4" key="1">
    <citation type="journal article" date="2015" name="Microbiome">
        <title>Genomic resolution of linkages in carbon, nitrogen, and sulfur cycling among widespread estuary sediment bacteria.</title>
        <authorList>
            <person name="Baker B.J."/>
            <person name="Lazar C.S."/>
            <person name="Teske A.P."/>
            <person name="Dick G.J."/>
        </authorList>
    </citation>
    <scope>NUCLEOTIDE SEQUENCE [LARGE SCALE GENOMIC DNA]</scope>
    <source>
        <strain evidence="3">SM23_60</strain>
    </source>
</reference>
<protein>
    <recommendedName>
        <fullName evidence="2">DUF6036 domain-containing protein</fullName>
    </recommendedName>
</protein>
<feature type="transmembrane region" description="Helical" evidence="1">
    <location>
        <begin position="14"/>
        <end position="31"/>
    </location>
</feature>
<proteinExistence type="predicted"/>
<name>A0A0S8GBN8_UNCW3</name>
<sequence length="157" mass="17747">MKIQDIIKALNEEGVTYAVIGGVAVVLYGYVRFTKDIDLIIDFSETNVRRLISALSRLQFQPGVPVNPMDIADAAKRQEWIQEKNAQVVTFYNPHSQLLQIDILLTKSLSEVKTIKQQIDDLEICVVDYDDLIAMKKAVGRPTDLIDVEKLEQIKDA</sequence>
<evidence type="ECO:0000259" key="2">
    <source>
        <dbReference type="Pfam" id="PF19502"/>
    </source>
</evidence>
<evidence type="ECO:0000313" key="3">
    <source>
        <dbReference type="EMBL" id="KPK70153.1"/>
    </source>
</evidence>
<dbReference type="InterPro" id="IPR043519">
    <property type="entry name" value="NT_sf"/>
</dbReference>
<dbReference type="InterPro" id="IPR045792">
    <property type="entry name" value="DUF6036"/>
</dbReference>